<dbReference type="PIRSF" id="PIRSF016821">
    <property type="entry name" value="HSP15"/>
    <property type="match status" value="1"/>
</dbReference>
<dbReference type="InterPro" id="IPR002942">
    <property type="entry name" value="S4_RNA-bd"/>
</dbReference>
<keyword evidence="3 4" id="KW-0238">DNA-binding</keyword>
<proteinExistence type="inferred from homology"/>
<accession>A0ABV9NI10</accession>
<evidence type="ECO:0000313" key="8">
    <source>
        <dbReference type="Proteomes" id="UP001595892"/>
    </source>
</evidence>
<keyword evidence="8" id="KW-1185">Reference proteome</keyword>
<feature type="compositionally biased region" description="Basic and acidic residues" evidence="5">
    <location>
        <begin position="91"/>
        <end position="105"/>
    </location>
</feature>
<evidence type="ECO:0000313" key="7">
    <source>
        <dbReference type="EMBL" id="MFC4727184.1"/>
    </source>
</evidence>
<organism evidence="7 8">
    <name type="scientific">Coralloluteibacterium thermophilum</name>
    <dbReference type="NCBI Taxonomy" id="2707049"/>
    <lineage>
        <taxon>Bacteria</taxon>
        <taxon>Pseudomonadati</taxon>
        <taxon>Pseudomonadota</taxon>
        <taxon>Gammaproteobacteria</taxon>
        <taxon>Lysobacterales</taxon>
        <taxon>Lysobacteraceae</taxon>
        <taxon>Coralloluteibacterium</taxon>
    </lineage>
</organism>
<dbReference type="EMBL" id="JBHSGG010000005">
    <property type="protein sequence ID" value="MFC4727184.1"/>
    <property type="molecule type" value="Genomic_DNA"/>
</dbReference>
<keyword evidence="2 4" id="KW-0694">RNA-binding</keyword>
<sequence>MTATTETPPAIRLDLWLWAARFFKTRALAKQAIDNGRVRIGGAHCKPSRAVRAGERLEIVRGEERFEVDVLGVSDTRGPAPVAQTLYAETEASREARAAAREARRLAGPVAPPQRPDKKARRQIKSFKQADDGLPPWFPR</sequence>
<feature type="region of interest" description="Disordered" evidence="5">
    <location>
        <begin position="91"/>
        <end position="140"/>
    </location>
</feature>
<dbReference type="Pfam" id="PF01479">
    <property type="entry name" value="S4"/>
    <property type="match status" value="1"/>
</dbReference>
<evidence type="ECO:0000256" key="1">
    <source>
        <dbReference type="ARBA" id="ARBA00008396"/>
    </source>
</evidence>
<dbReference type="InterPro" id="IPR036986">
    <property type="entry name" value="S4_RNA-bd_sf"/>
</dbReference>
<evidence type="ECO:0000256" key="2">
    <source>
        <dbReference type="ARBA" id="ARBA00022884"/>
    </source>
</evidence>
<comment type="caution">
    <text evidence="7">The sequence shown here is derived from an EMBL/GenBank/DDBJ whole genome shotgun (WGS) entry which is preliminary data.</text>
</comment>
<evidence type="ECO:0000256" key="5">
    <source>
        <dbReference type="SAM" id="MobiDB-lite"/>
    </source>
</evidence>
<feature type="domain" description="RNA-binding S4" evidence="6">
    <location>
        <begin position="11"/>
        <end position="72"/>
    </location>
</feature>
<evidence type="ECO:0000256" key="4">
    <source>
        <dbReference type="PIRNR" id="PIRNR016821"/>
    </source>
</evidence>
<protein>
    <recommendedName>
        <fullName evidence="4">Heat shock protein 15</fullName>
    </recommendedName>
</protein>
<dbReference type="SMART" id="SM00363">
    <property type="entry name" value="S4"/>
    <property type="match status" value="1"/>
</dbReference>
<name>A0ABV9NI10_9GAMM</name>
<dbReference type="SUPFAM" id="SSF55174">
    <property type="entry name" value="Alpha-L RNA-binding motif"/>
    <property type="match status" value="1"/>
</dbReference>
<dbReference type="Gene3D" id="3.10.290.10">
    <property type="entry name" value="RNA-binding S4 domain"/>
    <property type="match status" value="1"/>
</dbReference>
<evidence type="ECO:0000259" key="6">
    <source>
        <dbReference type="SMART" id="SM00363"/>
    </source>
</evidence>
<dbReference type="RefSeq" id="WP_377003201.1">
    <property type="nucleotide sequence ID" value="NZ_JBHSGG010000005.1"/>
</dbReference>
<gene>
    <name evidence="7" type="ORF">ACFO3Q_03240</name>
</gene>
<dbReference type="Proteomes" id="UP001595892">
    <property type="component" value="Unassembled WGS sequence"/>
</dbReference>
<dbReference type="PROSITE" id="PS50889">
    <property type="entry name" value="S4"/>
    <property type="match status" value="1"/>
</dbReference>
<evidence type="ECO:0000256" key="3">
    <source>
        <dbReference type="ARBA" id="ARBA00023125"/>
    </source>
</evidence>
<reference evidence="8" key="1">
    <citation type="journal article" date="2019" name="Int. J. Syst. Evol. Microbiol.">
        <title>The Global Catalogue of Microorganisms (GCM) 10K type strain sequencing project: providing services to taxonomists for standard genome sequencing and annotation.</title>
        <authorList>
            <consortium name="The Broad Institute Genomics Platform"/>
            <consortium name="The Broad Institute Genome Sequencing Center for Infectious Disease"/>
            <person name="Wu L."/>
            <person name="Ma J."/>
        </authorList>
    </citation>
    <scope>NUCLEOTIDE SEQUENCE [LARGE SCALE GENOMIC DNA]</scope>
    <source>
        <strain evidence="8">CGMCC 1.13574</strain>
    </source>
</reference>
<dbReference type="InterPro" id="IPR025708">
    <property type="entry name" value="HSP15"/>
</dbReference>
<dbReference type="CDD" id="cd00165">
    <property type="entry name" value="S4"/>
    <property type="match status" value="1"/>
</dbReference>
<comment type="similarity">
    <text evidence="1 4">Belongs to the HSP15 family.</text>
</comment>